<feature type="domain" description="S1 motif" evidence="9">
    <location>
        <begin position="272"/>
        <end position="340"/>
    </location>
</feature>
<dbReference type="GO" id="GO:0003735">
    <property type="term" value="F:structural constituent of ribosome"/>
    <property type="evidence" value="ECO:0007669"/>
    <property type="project" value="InterPro"/>
</dbReference>
<dbReference type="PRINTS" id="PR00681">
    <property type="entry name" value="RIBOSOMALS1"/>
</dbReference>
<dbReference type="GO" id="GO:0005840">
    <property type="term" value="C:ribosome"/>
    <property type="evidence" value="ECO:0007669"/>
    <property type="project" value="UniProtKB-KW"/>
</dbReference>
<dbReference type="InterPro" id="IPR000110">
    <property type="entry name" value="Ribosomal_bS1"/>
</dbReference>
<comment type="caution">
    <text evidence="10">The sequence shown here is derived from an EMBL/GenBank/DDBJ whole genome shotgun (WGS) entry which is preliminary data.</text>
</comment>
<keyword evidence="3" id="KW-0694">RNA-binding</keyword>
<keyword evidence="4 10" id="KW-0689">Ribosomal protein</keyword>
<feature type="domain" description="S1 motif" evidence="9">
    <location>
        <begin position="357"/>
        <end position="427"/>
    </location>
</feature>
<feature type="compositionally biased region" description="Basic and acidic residues" evidence="8">
    <location>
        <begin position="630"/>
        <end position="653"/>
    </location>
</feature>
<dbReference type="NCBIfam" id="NF004953">
    <property type="entry name" value="PRK06299.1-3"/>
    <property type="match status" value="1"/>
</dbReference>
<comment type="similarity">
    <text evidence="1">Belongs to the bacterial ribosomal protein bS1 family.</text>
</comment>
<dbReference type="InterPro" id="IPR050437">
    <property type="entry name" value="Ribos_protein_bS1-like"/>
</dbReference>
<dbReference type="FunFam" id="2.40.50.140:FF:000011">
    <property type="entry name" value="30S ribosomal protein S1"/>
    <property type="match status" value="2"/>
</dbReference>
<keyword evidence="2" id="KW-0677">Repeat</keyword>
<dbReference type="SUPFAM" id="SSF50249">
    <property type="entry name" value="Nucleic acid-binding proteins"/>
    <property type="match status" value="6"/>
</dbReference>
<evidence type="ECO:0000256" key="2">
    <source>
        <dbReference type="ARBA" id="ARBA00022737"/>
    </source>
</evidence>
<keyword evidence="5" id="KW-0687">Ribonucleoprotein</keyword>
<feature type="compositionally biased region" description="Basic and acidic residues" evidence="8">
    <location>
        <begin position="669"/>
        <end position="678"/>
    </location>
</feature>
<feature type="domain" description="S1 motif" evidence="9">
    <location>
        <begin position="531"/>
        <end position="600"/>
    </location>
</feature>
<dbReference type="GO" id="GO:0006412">
    <property type="term" value="P:translation"/>
    <property type="evidence" value="ECO:0007669"/>
    <property type="project" value="InterPro"/>
</dbReference>
<protein>
    <recommendedName>
        <fullName evidence="6">Small ribosomal subunit protein bS1</fullName>
    </recommendedName>
    <alternativeName>
        <fullName evidence="7">30S ribosomal protein S1</fullName>
    </alternativeName>
</protein>
<dbReference type="PROSITE" id="PS50126">
    <property type="entry name" value="S1"/>
    <property type="match status" value="6"/>
</dbReference>
<dbReference type="PANTHER" id="PTHR10724:SF7">
    <property type="entry name" value="SMALL RIBOSOMAL SUBUNIT PROTEIN BS1C"/>
    <property type="match status" value="1"/>
</dbReference>
<feature type="region of interest" description="Disordered" evidence="8">
    <location>
        <begin position="615"/>
        <end position="709"/>
    </location>
</feature>
<feature type="domain" description="S1 motif" evidence="9">
    <location>
        <begin position="444"/>
        <end position="514"/>
    </location>
</feature>
<feature type="domain" description="S1 motif" evidence="9">
    <location>
        <begin position="104"/>
        <end position="167"/>
    </location>
</feature>
<dbReference type="EMBL" id="DRQG01000114">
    <property type="protein sequence ID" value="HGY56488.1"/>
    <property type="molecule type" value="Genomic_DNA"/>
</dbReference>
<dbReference type="PANTHER" id="PTHR10724">
    <property type="entry name" value="30S RIBOSOMAL PROTEIN S1"/>
    <property type="match status" value="1"/>
</dbReference>
<dbReference type="InterPro" id="IPR012340">
    <property type="entry name" value="NA-bd_OB-fold"/>
</dbReference>
<dbReference type="Pfam" id="PF00575">
    <property type="entry name" value="S1"/>
    <property type="match status" value="6"/>
</dbReference>
<evidence type="ECO:0000259" key="9">
    <source>
        <dbReference type="PROSITE" id="PS50126"/>
    </source>
</evidence>
<gene>
    <name evidence="10" type="ORF">ENK44_12335</name>
</gene>
<reference evidence="10" key="1">
    <citation type="journal article" date="2020" name="mSystems">
        <title>Genome- and Community-Level Interaction Insights into Carbon Utilization and Element Cycling Functions of Hydrothermarchaeota in Hydrothermal Sediment.</title>
        <authorList>
            <person name="Zhou Z."/>
            <person name="Liu Y."/>
            <person name="Xu W."/>
            <person name="Pan J."/>
            <person name="Luo Z.H."/>
            <person name="Li M."/>
        </authorList>
    </citation>
    <scope>NUCLEOTIDE SEQUENCE [LARGE SCALE GENOMIC DNA]</scope>
    <source>
        <strain evidence="10">HyVt-577</strain>
    </source>
</reference>
<evidence type="ECO:0000256" key="5">
    <source>
        <dbReference type="ARBA" id="ARBA00023274"/>
    </source>
</evidence>
<dbReference type="GO" id="GO:0003729">
    <property type="term" value="F:mRNA binding"/>
    <property type="evidence" value="ECO:0007669"/>
    <property type="project" value="TreeGrafter"/>
</dbReference>
<feature type="domain" description="S1 motif" evidence="9">
    <location>
        <begin position="185"/>
        <end position="251"/>
    </location>
</feature>
<evidence type="ECO:0000256" key="6">
    <source>
        <dbReference type="ARBA" id="ARBA00035293"/>
    </source>
</evidence>
<dbReference type="InterPro" id="IPR035104">
    <property type="entry name" value="Ribosomal_protein_S1-like"/>
</dbReference>
<feature type="compositionally biased region" description="Basic and acidic residues" evidence="8">
    <location>
        <begin position="39"/>
        <end position="58"/>
    </location>
</feature>
<dbReference type="Proteomes" id="UP000885779">
    <property type="component" value="Unassembled WGS sequence"/>
</dbReference>
<evidence type="ECO:0000313" key="10">
    <source>
        <dbReference type="EMBL" id="HGY56488.1"/>
    </source>
</evidence>
<evidence type="ECO:0000256" key="8">
    <source>
        <dbReference type="SAM" id="MobiDB-lite"/>
    </source>
</evidence>
<dbReference type="Gene3D" id="2.40.50.140">
    <property type="entry name" value="Nucleic acid-binding proteins"/>
    <property type="match status" value="6"/>
</dbReference>
<dbReference type="GO" id="GO:1990904">
    <property type="term" value="C:ribonucleoprotein complex"/>
    <property type="evidence" value="ECO:0007669"/>
    <property type="project" value="UniProtKB-KW"/>
</dbReference>
<sequence length="709" mass="79773">MSEEKKEAVAEEQVSEATEIVNPNPVDEQSAQETDTQEEATKETEKSTADEPKPEPEKSTAQNDDYEEIVVDINDLEEEKEYPEAEMETLTRLYDQTMSKISEGEIVNGRVLNITDNGVIIDIGFKSEGIVPLEEFDNIDEIKPGDEIEVYLETLESSDGQLTLSRRKADFIRIWEKLVEKHENDEVIPGTITRRIKGGMVVNLMGVDAFLPGSQIDVKPIRDFDAYLGKQMNFKIVKVNHARKNIVVSSRVLIEKEMESQRKEILDTLERGQVRKGTVKNITDFGVFIDLGGVDGLLHITDLSWGRVNHPSELVKLDQELEVMILDFNEEKDRISLGLKQLQAHPWENVEEKYPVGSTIKGRVVSLTDYGAFVELEKGIEGLIHISEMSWSQHIKHPSQLLTVGQEIEAVVLNIEPDAKKISLGLKQLEPDPWENIEERYPVGSVHKGQVRNLTQFGAFVELEEGIDGLVHISDLSWTKKVRHPSEIVKKGDEIEVVVLGINREERRIALGHKQIDANPWDSFEENYKVGTETNGKIARIIEKGIIVTLPLGVDGFIPNQHLGLPKGKKASDVYEVGSEIPAKVIEFDKENKKIVLSVSAYFSDRERKEFEDYLASQGASKTTLAEVAKTTEAKDSAKEEEKPKKKEQKEEETASEEPESGSEPEATVEAKEEKTEEKPEEPETATDTETQTKPEAEAEAEEKEKAEK</sequence>
<evidence type="ECO:0000256" key="1">
    <source>
        <dbReference type="ARBA" id="ARBA00006767"/>
    </source>
</evidence>
<dbReference type="CDD" id="cd04465">
    <property type="entry name" value="S1_RPS1_repeat_ec2_hs2"/>
    <property type="match status" value="1"/>
</dbReference>
<dbReference type="FunFam" id="2.40.50.140:FF:000018">
    <property type="entry name" value="30S ribosomal protein S1"/>
    <property type="match status" value="1"/>
</dbReference>
<dbReference type="CDD" id="cd05688">
    <property type="entry name" value="S1_RPS1_repeat_ec3"/>
    <property type="match status" value="1"/>
</dbReference>
<dbReference type="InterPro" id="IPR003029">
    <property type="entry name" value="S1_domain"/>
</dbReference>
<evidence type="ECO:0000256" key="7">
    <source>
        <dbReference type="ARBA" id="ARBA00035517"/>
    </source>
</evidence>
<dbReference type="FunFam" id="2.40.50.140:FF:000110">
    <property type="entry name" value="30S ribosomal protein S1"/>
    <property type="match status" value="1"/>
</dbReference>
<feature type="region of interest" description="Disordered" evidence="8">
    <location>
        <begin position="1"/>
        <end position="68"/>
    </location>
</feature>
<feature type="compositionally biased region" description="Acidic residues" evidence="8">
    <location>
        <begin position="654"/>
        <end position="663"/>
    </location>
</feature>
<dbReference type="SMART" id="SM00316">
    <property type="entry name" value="S1"/>
    <property type="match status" value="6"/>
</dbReference>
<accession>A0A7V4U2K3</accession>
<organism evidence="10">
    <name type="scientific">Caldithrix abyssi</name>
    <dbReference type="NCBI Taxonomy" id="187145"/>
    <lineage>
        <taxon>Bacteria</taxon>
        <taxon>Pseudomonadati</taxon>
        <taxon>Calditrichota</taxon>
        <taxon>Calditrichia</taxon>
        <taxon>Calditrichales</taxon>
        <taxon>Calditrichaceae</taxon>
        <taxon>Caldithrix</taxon>
    </lineage>
</organism>
<proteinExistence type="inferred from homology"/>
<dbReference type="CDD" id="cd05687">
    <property type="entry name" value="S1_RPS1_repeat_ec1_hs1"/>
    <property type="match status" value="1"/>
</dbReference>
<evidence type="ECO:0000256" key="4">
    <source>
        <dbReference type="ARBA" id="ARBA00022980"/>
    </source>
</evidence>
<name>A0A7V4U2K3_CALAY</name>
<feature type="compositionally biased region" description="Basic and acidic residues" evidence="8">
    <location>
        <begin position="691"/>
        <end position="709"/>
    </location>
</feature>
<dbReference type="AlphaFoldDB" id="A0A7V4U2K3"/>
<evidence type="ECO:0000256" key="3">
    <source>
        <dbReference type="ARBA" id="ARBA00022884"/>
    </source>
</evidence>
<dbReference type="NCBIfam" id="TIGR00717">
    <property type="entry name" value="rpsA"/>
    <property type="match status" value="1"/>
</dbReference>